<gene>
    <name evidence="2" type="ORF">APLA_LOCUS14614</name>
</gene>
<organism evidence="2 3">
    <name type="scientific">Arctia plantaginis</name>
    <name type="common">Wood tiger moth</name>
    <name type="synonym">Phalaena plantaginis</name>
    <dbReference type="NCBI Taxonomy" id="874455"/>
    <lineage>
        <taxon>Eukaryota</taxon>
        <taxon>Metazoa</taxon>
        <taxon>Ecdysozoa</taxon>
        <taxon>Arthropoda</taxon>
        <taxon>Hexapoda</taxon>
        <taxon>Insecta</taxon>
        <taxon>Pterygota</taxon>
        <taxon>Neoptera</taxon>
        <taxon>Endopterygota</taxon>
        <taxon>Lepidoptera</taxon>
        <taxon>Glossata</taxon>
        <taxon>Ditrysia</taxon>
        <taxon>Noctuoidea</taxon>
        <taxon>Erebidae</taxon>
        <taxon>Arctiinae</taxon>
        <taxon>Arctia</taxon>
    </lineage>
</organism>
<dbReference type="EMBL" id="CADEBD010000411">
    <property type="protein sequence ID" value="CAB3254173.1"/>
    <property type="molecule type" value="Genomic_DNA"/>
</dbReference>
<dbReference type="PANTHER" id="PTHR47331">
    <property type="entry name" value="PHD-TYPE DOMAIN-CONTAINING PROTEIN"/>
    <property type="match status" value="1"/>
</dbReference>
<reference evidence="2 3" key="1">
    <citation type="submission" date="2020-04" db="EMBL/GenBank/DDBJ databases">
        <authorList>
            <person name="Wallbank WR R."/>
            <person name="Pardo Diaz C."/>
            <person name="Kozak K."/>
            <person name="Martin S."/>
            <person name="Jiggins C."/>
            <person name="Moest M."/>
            <person name="Warren A I."/>
            <person name="Byers J.R.P. K."/>
            <person name="Montejo-Kovacevich G."/>
            <person name="Yen C E."/>
        </authorList>
    </citation>
    <scope>NUCLEOTIDE SEQUENCE [LARGE SCALE GENOMIC DNA]</scope>
</reference>
<evidence type="ECO:0000313" key="3">
    <source>
        <dbReference type="Proteomes" id="UP000494256"/>
    </source>
</evidence>
<proteinExistence type="predicted"/>
<dbReference type="AlphaFoldDB" id="A0A8S1AZ86"/>
<evidence type="ECO:0000259" key="1">
    <source>
        <dbReference type="Pfam" id="PF18701"/>
    </source>
</evidence>
<feature type="domain" description="DUF5641" evidence="1">
    <location>
        <begin position="20"/>
        <end position="113"/>
    </location>
</feature>
<comment type="caution">
    <text evidence="2">The sequence shown here is derived from an EMBL/GenBank/DDBJ whole genome shotgun (WGS) entry which is preliminary data.</text>
</comment>
<accession>A0A8S1AZ86</accession>
<protein>
    <recommendedName>
        <fullName evidence="1">DUF5641 domain-containing protein</fullName>
    </recommendedName>
</protein>
<sequence length="118" mass="13879">MLPTSQVDVEETARICTLPRYKRAQVLTQHFWNRYYLEYISDLQRRNKWKRNSEEELRVGDLLVVKDNRLPPNRWLLGRISRVHPGRDGITRVADVTTASGVLGRAYNRLCLLPTSWN</sequence>
<name>A0A8S1AZ86_ARCPL</name>
<dbReference type="OrthoDB" id="47007at2759"/>
<dbReference type="InterPro" id="IPR040676">
    <property type="entry name" value="DUF5641"/>
</dbReference>
<evidence type="ECO:0000313" key="2">
    <source>
        <dbReference type="EMBL" id="CAB3254173.1"/>
    </source>
</evidence>
<dbReference type="Proteomes" id="UP000494256">
    <property type="component" value="Unassembled WGS sequence"/>
</dbReference>
<dbReference type="Pfam" id="PF18701">
    <property type="entry name" value="DUF5641"/>
    <property type="match status" value="1"/>
</dbReference>
<dbReference type="PANTHER" id="PTHR47331:SF1">
    <property type="entry name" value="GAG-LIKE PROTEIN"/>
    <property type="match status" value="1"/>
</dbReference>